<proteinExistence type="predicted"/>
<dbReference type="Proteomes" id="UP000095285">
    <property type="component" value="Unassembled WGS sequence"/>
</dbReference>
<evidence type="ECO:0000313" key="2">
    <source>
        <dbReference type="Proteomes" id="UP000095285"/>
    </source>
</evidence>
<organism evidence="2 3">
    <name type="scientific">Loa loa</name>
    <name type="common">Eye worm</name>
    <name type="synonym">Filaria loa</name>
    <dbReference type="NCBI Taxonomy" id="7209"/>
    <lineage>
        <taxon>Eukaryota</taxon>
        <taxon>Metazoa</taxon>
        <taxon>Ecdysozoa</taxon>
        <taxon>Nematoda</taxon>
        <taxon>Chromadorea</taxon>
        <taxon>Rhabditida</taxon>
        <taxon>Spirurina</taxon>
        <taxon>Spiruromorpha</taxon>
        <taxon>Filarioidea</taxon>
        <taxon>Onchocercidae</taxon>
        <taxon>Loa</taxon>
    </lineage>
</organism>
<feature type="signal peptide" evidence="1">
    <location>
        <begin position="1"/>
        <end position="18"/>
    </location>
</feature>
<feature type="chain" id="PRO_5009310034" evidence="1">
    <location>
        <begin position="19"/>
        <end position="415"/>
    </location>
</feature>
<dbReference type="AlphaFoldDB" id="A0A1I7VFK6"/>
<keyword evidence="2" id="KW-1185">Reference proteome</keyword>
<sequence>MDFNYLAILTFIVSHTISFNITSATGGTDEKGPSTPKKRKIETKFRYPNNELVSALGQVGHIIVRHLPHKDLGNLSKAIPMMSEHINHELNRRRRILHYRDGQINPPYLKSALKGIDETNFTELFVLPRWKAHKAILFGREKPINTTASDNCYCTALMFTSQEYHLEIREELVTAYMPSLLNEIEGSQMNGVIIPYDLSSSSYKSFSFWQDDDDEWIENLMPRDLEANEVPVKLVIVISNNLKYTNKGADSYALDIAKKIRNENVNAPICIIDQPENRREYINVIGMPKVLMFYGPDVKASTLLVEKNDTSDILKTRFEKWKKGLLFLNSHQVIAFHFTVVNGTEPEDSEEIFSNTFPDIPLSTLRLLDKSSLTGVSYKVNETFMKSDFRAGPVYAIVGFRKFGGSSYGRSHREI</sequence>
<reference evidence="3" key="2">
    <citation type="submission" date="2016-11" db="UniProtKB">
        <authorList>
            <consortium name="WormBaseParasite"/>
        </authorList>
    </citation>
    <scope>IDENTIFICATION</scope>
</reference>
<dbReference type="WBParaSite" id="EN70_2005">
    <property type="protein sequence ID" value="EN70_2005"/>
    <property type="gene ID" value="EN70_2005"/>
</dbReference>
<keyword evidence="1" id="KW-0732">Signal</keyword>
<reference evidence="2" key="1">
    <citation type="submission" date="2012-04" db="EMBL/GenBank/DDBJ databases">
        <title>The Genome Sequence of Loa loa.</title>
        <authorList>
            <consortium name="The Broad Institute Genome Sequencing Platform"/>
            <consortium name="Broad Institute Genome Sequencing Center for Infectious Disease"/>
            <person name="Nutman T.B."/>
            <person name="Fink D.L."/>
            <person name="Russ C."/>
            <person name="Young S."/>
            <person name="Zeng Q."/>
            <person name="Gargeya S."/>
            <person name="Alvarado L."/>
            <person name="Berlin A."/>
            <person name="Chapman S.B."/>
            <person name="Chen Z."/>
            <person name="Freedman E."/>
            <person name="Gellesch M."/>
            <person name="Goldberg J."/>
            <person name="Griggs A."/>
            <person name="Gujja S."/>
            <person name="Heilman E.R."/>
            <person name="Heiman D."/>
            <person name="Howarth C."/>
            <person name="Mehta T."/>
            <person name="Neiman D."/>
            <person name="Pearson M."/>
            <person name="Roberts A."/>
            <person name="Saif S."/>
            <person name="Shea T."/>
            <person name="Shenoy N."/>
            <person name="Sisk P."/>
            <person name="Stolte C."/>
            <person name="Sykes S."/>
            <person name="White J."/>
            <person name="Yandava C."/>
            <person name="Haas B."/>
            <person name="Henn M.R."/>
            <person name="Nusbaum C."/>
            <person name="Birren B."/>
        </authorList>
    </citation>
    <scope>NUCLEOTIDE SEQUENCE [LARGE SCALE GENOMIC DNA]</scope>
</reference>
<protein>
    <submittedName>
        <fullName evidence="3">Uncharacterized protein</fullName>
    </submittedName>
</protein>
<name>A0A1I7VFK6_LOALO</name>
<evidence type="ECO:0000313" key="3">
    <source>
        <dbReference type="WBParaSite" id="EN70_2005"/>
    </source>
</evidence>
<evidence type="ECO:0000256" key="1">
    <source>
        <dbReference type="SAM" id="SignalP"/>
    </source>
</evidence>
<accession>A0A1I7VFK6</accession>